<reference evidence="3 4" key="1">
    <citation type="submission" date="2014-04" db="EMBL/GenBank/DDBJ databases">
        <authorList>
            <consortium name="DOE Joint Genome Institute"/>
            <person name="Kuo A."/>
            <person name="Zuccaro A."/>
            <person name="Kohler A."/>
            <person name="Nagy L.G."/>
            <person name="Floudas D."/>
            <person name="Copeland A."/>
            <person name="Barry K.W."/>
            <person name="Cichocki N."/>
            <person name="Veneault-Fourrey C."/>
            <person name="LaButti K."/>
            <person name="Lindquist E.A."/>
            <person name="Lipzen A."/>
            <person name="Lundell T."/>
            <person name="Morin E."/>
            <person name="Murat C."/>
            <person name="Sun H."/>
            <person name="Tunlid A."/>
            <person name="Henrissat B."/>
            <person name="Grigoriev I.V."/>
            <person name="Hibbett D.S."/>
            <person name="Martin F."/>
            <person name="Nordberg H.P."/>
            <person name="Cantor M.N."/>
            <person name="Hua S.X."/>
        </authorList>
    </citation>
    <scope>NUCLEOTIDE SEQUENCE [LARGE SCALE GENOMIC DNA]</scope>
    <source>
        <strain evidence="3 4">MAFF 305830</strain>
    </source>
</reference>
<proteinExistence type="predicted"/>
<dbReference type="GO" id="GO:0007031">
    <property type="term" value="P:peroxisome organization"/>
    <property type="evidence" value="ECO:0007669"/>
    <property type="project" value="UniProtKB-ARBA"/>
</dbReference>
<reference evidence="4" key="2">
    <citation type="submission" date="2015-01" db="EMBL/GenBank/DDBJ databases">
        <title>Evolutionary Origins and Diversification of the Mycorrhizal Mutualists.</title>
        <authorList>
            <consortium name="DOE Joint Genome Institute"/>
            <consortium name="Mycorrhizal Genomics Consortium"/>
            <person name="Kohler A."/>
            <person name="Kuo A."/>
            <person name="Nagy L.G."/>
            <person name="Floudas D."/>
            <person name="Copeland A."/>
            <person name="Barry K.W."/>
            <person name="Cichocki N."/>
            <person name="Veneault-Fourrey C."/>
            <person name="LaButti K."/>
            <person name="Lindquist E.A."/>
            <person name="Lipzen A."/>
            <person name="Lundell T."/>
            <person name="Morin E."/>
            <person name="Murat C."/>
            <person name="Riley R."/>
            <person name="Ohm R."/>
            <person name="Sun H."/>
            <person name="Tunlid A."/>
            <person name="Henrissat B."/>
            <person name="Grigoriev I.V."/>
            <person name="Hibbett D.S."/>
            <person name="Martin F."/>
        </authorList>
    </citation>
    <scope>NUCLEOTIDE SEQUENCE [LARGE SCALE GENOMIC DNA]</scope>
    <source>
        <strain evidence="4">MAFF 305830</strain>
    </source>
</reference>
<evidence type="ECO:0000313" key="4">
    <source>
        <dbReference type="Proteomes" id="UP000054097"/>
    </source>
</evidence>
<evidence type="ECO:0000313" key="3">
    <source>
        <dbReference type="EMBL" id="KIM20886.1"/>
    </source>
</evidence>
<evidence type="ECO:0000259" key="2">
    <source>
        <dbReference type="Pfam" id="PF06398"/>
    </source>
</evidence>
<dbReference type="GO" id="GO:0005778">
    <property type="term" value="C:peroxisomal membrane"/>
    <property type="evidence" value="ECO:0007669"/>
    <property type="project" value="UniProtKB-ARBA"/>
</dbReference>
<feature type="domain" description="TECPR1-like DysF" evidence="2">
    <location>
        <begin position="54"/>
        <end position="184"/>
    </location>
</feature>
<keyword evidence="4" id="KW-1185">Reference proteome</keyword>
<feature type="compositionally biased region" description="Basic and acidic residues" evidence="1">
    <location>
        <begin position="16"/>
        <end position="29"/>
    </location>
</feature>
<dbReference type="OrthoDB" id="72441at2759"/>
<dbReference type="HOGENOM" id="CLU_025584_0_0_1"/>
<feature type="compositionally biased region" description="Polar residues" evidence="1">
    <location>
        <begin position="220"/>
        <end position="247"/>
    </location>
</feature>
<protein>
    <recommendedName>
        <fullName evidence="2">TECPR1-like DysF domain-containing protein</fullName>
    </recommendedName>
</protein>
<dbReference type="Proteomes" id="UP000054097">
    <property type="component" value="Unassembled WGS sequence"/>
</dbReference>
<dbReference type="STRING" id="933852.A0A0C3ANM6"/>
<name>A0A0C3ANM6_SERVB</name>
<evidence type="ECO:0000256" key="1">
    <source>
        <dbReference type="SAM" id="MobiDB-lite"/>
    </source>
</evidence>
<dbReference type="InterPro" id="IPR010482">
    <property type="entry name" value="TECPR1-like_DysF"/>
</dbReference>
<feature type="region of interest" description="Disordered" evidence="1">
    <location>
        <begin position="1"/>
        <end position="38"/>
    </location>
</feature>
<dbReference type="EMBL" id="KN824403">
    <property type="protein sequence ID" value="KIM20886.1"/>
    <property type="molecule type" value="Genomic_DNA"/>
</dbReference>
<accession>A0A0C3ANM6</accession>
<gene>
    <name evidence="3" type="ORF">M408DRAFT_30021</name>
</gene>
<feature type="region of interest" description="Disordered" evidence="1">
    <location>
        <begin position="204"/>
        <end position="249"/>
    </location>
</feature>
<dbReference type="AlphaFoldDB" id="A0A0C3ANM6"/>
<organism evidence="3 4">
    <name type="scientific">Serendipita vermifera MAFF 305830</name>
    <dbReference type="NCBI Taxonomy" id="933852"/>
    <lineage>
        <taxon>Eukaryota</taxon>
        <taxon>Fungi</taxon>
        <taxon>Dikarya</taxon>
        <taxon>Basidiomycota</taxon>
        <taxon>Agaricomycotina</taxon>
        <taxon>Agaricomycetes</taxon>
        <taxon>Sebacinales</taxon>
        <taxon>Serendipitaceae</taxon>
        <taxon>Serendipita</taxon>
    </lineage>
</organism>
<sequence>MGSKKNRDDEEGDVIAEAREEAEAEEARPSRTRPSRSITNGSVKLEALIQVEHDLSMQKVLYRYAEVYENQRGWARLGYQTFSSRALNLFFHYKDPAPFTKYERTENGVQQVDLPYTSLNDVQLPSAEWTWHGPEWLVDMAGDGVTSYDGFQYNTHFRPKGWRPVAPKWHAYFLTCVRRRRWLRLMVYLPSLVSADAKGMFHPPSHIPAASEPPSPFPADQSSPDLPSGNVSPQSPTTPGRHGTSQFDTKEIWRGNSSDWSRCHTALKTVRSDGRRLELWSAWLGDKGEQEEDMLAMKRMSNERKRGVRWTEDQSTIERLEHGPISHILTDEPLDVDSSRAPTEFLKRVLHDHAEDILATFVYPDSRAKFHDMLQRANLLDALPPAISFSISTNFRERLEA</sequence>
<dbReference type="Pfam" id="PF06398">
    <property type="entry name" value="Pex24p"/>
    <property type="match status" value="1"/>
</dbReference>